<dbReference type="Proteomes" id="UP000316426">
    <property type="component" value="Chromosome"/>
</dbReference>
<evidence type="ECO:0000313" key="2">
    <source>
        <dbReference type="Proteomes" id="UP000316426"/>
    </source>
</evidence>
<dbReference type="AlphaFoldDB" id="A0A518K782"/>
<gene>
    <name evidence="1" type="ORF">Spa11_18480</name>
</gene>
<dbReference type="RefSeq" id="WP_145111013.1">
    <property type="nucleotide sequence ID" value="NZ_CP036349.1"/>
</dbReference>
<keyword evidence="2" id="KW-1185">Reference proteome</keyword>
<evidence type="ECO:0008006" key="3">
    <source>
        <dbReference type="Google" id="ProtNLM"/>
    </source>
</evidence>
<dbReference type="EMBL" id="CP036349">
    <property type="protein sequence ID" value="QDV73649.1"/>
    <property type="molecule type" value="Genomic_DNA"/>
</dbReference>
<reference evidence="1 2" key="1">
    <citation type="submission" date="2019-02" db="EMBL/GenBank/DDBJ databases">
        <title>Deep-cultivation of Planctomycetes and their phenomic and genomic characterization uncovers novel biology.</title>
        <authorList>
            <person name="Wiegand S."/>
            <person name="Jogler M."/>
            <person name="Boedeker C."/>
            <person name="Pinto D."/>
            <person name="Vollmers J."/>
            <person name="Rivas-Marin E."/>
            <person name="Kohn T."/>
            <person name="Peeters S.H."/>
            <person name="Heuer A."/>
            <person name="Rast P."/>
            <person name="Oberbeckmann S."/>
            <person name="Bunk B."/>
            <person name="Jeske O."/>
            <person name="Meyerdierks A."/>
            <person name="Storesund J.E."/>
            <person name="Kallscheuer N."/>
            <person name="Luecker S."/>
            <person name="Lage O.M."/>
            <person name="Pohl T."/>
            <person name="Merkel B.J."/>
            <person name="Hornburger P."/>
            <person name="Mueller R.-W."/>
            <person name="Bruemmer F."/>
            <person name="Labrenz M."/>
            <person name="Spormann A.M."/>
            <person name="Op den Camp H."/>
            <person name="Overmann J."/>
            <person name="Amann R."/>
            <person name="Jetten M.S.M."/>
            <person name="Mascher T."/>
            <person name="Medema M.H."/>
            <person name="Devos D.P."/>
            <person name="Kaster A.-K."/>
            <person name="Ovreas L."/>
            <person name="Rohde M."/>
            <person name="Galperin M.Y."/>
            <person name="Jogler C."/>
        </authorList>
    </citation>
    <scope>NUCLEOTIDE SEQUENCE [LARGE SCALE GENOMIC DNA]</scope>
    <source>
        <strain evidence="1 2">Spa11</strain>
    </source>
</reference>
<organism evidence="1 2">
    <name type="scientific">Botrimarina mediterranea</name>
    <dbReference type="NCBI Taxonomy" id="2528022"/>
    <lineage>
        <taxon>Bacteria</taxon>
        <taxon>Pseudomonadati</taxon>
        <taxon>Planctomycetota</taxon>
        <taxon>Planctomycetia</taxon>
        <taxon>Pirellulales</taxon>
        <taxon>Lacipirellulaceae</taxon>
        <taxon>Botrimarina</taxon>
    </lineage>
</organism>
<dbReference type="InterPro" id="IPR011474">
    <property type="entry name" value="DUF1580"/>
</dbReference>
<dbReference type="KEGG" id="bmei:Spa11_18480"/>
<evidence type="ECO:0000313" key="1">
    <source>
        <dbReference type="EMBL" id="QDV73649.1"/>
    </source>
</evidence>
<dbReference type="Pfam" id="PF07618">
    <property type="entry name" value="DUF1580"/>
    <property type="match status" value="1"/>
</dbReference>
<protein>
    <recommendedName>
        <fullName evidence="3">DUF1580 domain-containing protein</fullName>
    </recommendedName>
</protein>
<accession>A0A518K782</accession>
<proteinExistence type="predicted"/>
<name>A0A518K782_9BACT</name>
<sequence length="93" mass="10620">MTGEIDLHNETLFPLSEVPARLPRRRGRRVHLQSVHRWARRGLRGVVLETVRVGHSRYTSAEALGRFLKATNQPTATSDYNDAIEKLLTQRGM</sequence>